<organism evidence="1">
    <name type="scientific">marine sediment metagenome</name>
    <dbReference type="NCBI Taxonomy" id="412755"/>
    <lineage>
        <taxon>unclassified sequences</taxon>
        <taxon>metagenomes</taxon>
        <taxon>ecological metagenomes</taxon>
    </lineage>
</organism>
<protein>
    <submittedName>
        <fullName evidence="1">Uncharacterized protein</fullName>
    </submittedName>
</protein>
<feature type="non-terminal residue" evidence="1">
    <location>
        <position position="1"/>
    </location>
</feature>
<name>X1U5D1_9ZZZZ</name>
<evidence type="ECO:0000313" key="1">
    <source>
        <dbReference type="EMBL" id="GAI95025.1"/>
    </source>
</evidence>
<reference evidence="1" key="1">
    <citation type="journal article" date="2014" name="Front. Microbiol.">
        <title>High frequency of phylogenetically diverse reductive dehalogenase-homologous genes in deep subseafloor sedimentary metagenomes.</title>
        <authorList>
            <person name="Kawai M."/>
            <person name="Futagami T."/>
            <person name="Toyoda A."/>
            <person name="Takaki Y."/>
            <person name="Nishi S."/>
            <person name="Hori S."/>
            <person name="Arai W."/>
            <person name="Tsubouchi T."/>
            <person name="Morono Y."/>
            <person name="Uchiyama I."/>
            <person name="Ito T."/>
            <person name="Fujiyama A."/>
            <person name="Inagaki F."/>
            <person name="Takami H."/>
        </authorList>
    </citation>
    <scope>NUCLEOTIDE SEQUENCE</scope>
    <source>
        <strain evidence="1">Expedition CK06-06</strain>
    </source>
</reference>
<sequence>AFDNATGKVTLAGAYKEEMAEIIPAGVPYKIVTFRFTPAEVATLTALVNAIEAKLDSPAHGLAALKALIDAILVDTGTTLPTTLAEIAGYIDAEVAAILEDTATIDGHITADYGAAQKGAIDDLIDGGRLDLLIDLIKAQTDKIAGKMLFSMDFWSLPQEEVALTIGAGDQGLPSVSVADLPDGAAIVRAIAMFKFRMVENHTYAGPNRLDGPQEIQVAGDVDAINFVTGQFTLAETTREGGDVVIGLIDIAATVNANGAYAFHWDEAKAIQTGINFNDVQMGIRIWYS</sequence>
<gene>
    <name evidence="1" type="ORF">S12H4_27129</name>
</gene>
<comment type="caution">
    <text evidence="1">The sequence shown here is derived from an EMBL/GenBank/DDBJ whole genome shotgun (WGS) entry which is preliminary data.</text>
</comment>
<proteinExistence type="predicted"/>
<dbReference type="EMBL" id="BARW01015460">
    <property type="protein sequence ID" value="GAI95025.1"/>
    <property type="molecule type" value="Genomic_DNA"/>
</dbReference>
<accession>X1U5D1</accession>
<feature type="non-terminal residue" evidence="1">
    <location>
        <position position="289"/>
    </location>
</feature>
<dbReference type="AlphaFoldDB" id="X1U5D1"/>